<dbReference type="Proteomes" id="UP000029409">
    <property type="component" value="Chromosome"/>
</dbReference>
<dbReference type="InterPro" id="IPR000326">
    <property type="entry name" value="PAP2/HPO"/>
</dbReference>
<keyword evidence="3 7" id="KW-0812">Transmembrane</keyword>
<accession>A0A089IS22</accession>
<sequence length="175" mass="19080">MRTRMLKLLTAERRLFHWINGRLHNRYLNFWLFYLTHLGGATASIGISLIVWGVAPHTLKLPAQQALIALAVSHLPVAVAKRLYPRVRPYLALPGTNTFRNPLKDHSFPSGHTTAIFASTVPYVAAFPVLGFVLLPLALSVGFSRIYLGLHYPSDVAAGALIGSAVAAGTVALWS</sequence>
<evidence type="ECO:0000256" key="3">
    <source>
        <dbReference type="ARBA" id="ARBA00022692"/>
    </source>
</evidence>
<gene>
    <name evidence="9" type="ORF">PDUR_07695</name>
</gene>
<feature type="transmembrane region" description="Helical" evidence="7">
    <location>
        <begin position="31"/>
        <end position="55"/>
    </location>
</feature>
<keyword evidence="5 7" id="KW-1133">Transmembrane helix</keyword>
<dbReference type="eggNOG" id="COG0671">
    <property type="taxonomic scope" value="Bacteria"/>
</dbReference>
<dbReference type="STRING" id="44251.PDUR_07695"/>
<dbReference type="GO" id="GO:0005886">
    <property type="term" value="C:plasma membrane"/>
    <property type="evidence" value="ECO:0007669"/>
    <property type="project" value="UniProtKB-SubCell"/>
</dbReference>
<dbReference type="CDD" id="cd01610">
    <property type="entry name" value="PAP2_like"/>
    <property type="match status" value="1"/>
</dbReference>
<dbReference type="Pfam" id="PF01569">
    <property type="entry name" value="PAP2"/>
    <property type="match status" value="1"/>
</dbReference>
<feature type="transmembrane region" description="Helical" evidence="7">
    <location>
        <begin position="123"/>
        <end position="144"/>
    </location>
</feature>
<keyword evidence="10" id="KW-1185">Reference proteome</keyword>
<dbReference type="InterPro" id="IPR036938">
    <property type="entry name" value="PAP2/HPO_sf"/>
</dbReference>
<reference evidence="9 10" key="1">
    <citation type="submission" date="2014-08" db="EMBL/GenBank/DDBJ databases">
        <title>Comparative genomics of the Paenibacillus odorifer group.</title>
        <authorList>
            <person name="den Bakker H.C."/>
            <person name="Tsai Y.-C."/>
            <person name="Martin N."/>
            <person name="Korlach J."/>
            <person name="Wiedmann M."/>
        </authorList>
    </citation>
    <scope>NUCLEOTIDE SEQUENCE [LARGE SCALE GENOMIC DNA]</scope>
    <source>
        <strain evidence="9 10">DSM 1735</strain>
    </source>
</reference>
<feature type="domain" description="Phosphatidic acid phosphatase type 2/haloperoxidase" evidence="8">
    <location>
        <begin position="63"/>
        <end position="171"/>
    </location>
</feature>
<evidence type="ECO:0000313" key="10">
    <source>
        <dbReference type="Proteomes" id="UP000029409"/>
    </source>
</evidence>
<evidence type="ECO:0000259" key="8">
    <source>
        <dbReference type="SMART" id="SM00014"/>
    </source>
</evidence>
<evidence type="ECO:0000256" key="1">
    <source>
        <dbReference type="ARBA" id="ARBA00004651"/>
    </source>
</evidence>
<dbReference type="PANTHER" id="PTHR14969">
    <property type="entry name" value="SPHINGOSINE-1-PHOSPHATE PHOSPHOHYDROLASE"/>
    <property type="match status" value="1"/>
</dbReference>
<evidence type="ECO:0000256" key="2">
    <source>
        <dbReference type="ARBA" id="ARBA00022475"/>
    </source>
</evidence>
<keyword evidence="4" id="KW-0378">Hydrolase</keyword>
<dbReference type="Gene3D" id="1.20.144.10">
    <property type="entry name" value="Phosphatidic acid phosphatase type 2/haloperoxidase"/>
    <property type="match status" value="1"/>
</dbReference>
<dbReference type="PANTHER" id="PTHR14969:SF62">
    <property type="entry name" value="DECAPRENYLPHOSPHORYL-5-PHOSPHORIBOSE PHOSPHATASE RV3807C-RELATED"/>
    <property type="match status" value="1"/>
</dbReference>
<evidence type="ECO:0000256" key="7">
    <source>
        <dbReference type="SAM" id="Phobius"/>
    </source>
</evidence>
<protein>
    <submittedName>
        <fullName evidence="9">Phosphoesterase</fullName>
    </submittedName>
</protein>
<keyword evidence="2" id="KW-1003">Cell membrane</keyword>
<evidence type="ECO:0000256" key="4">
    <source>
        <dbReference type="ARBA" id="ARBA00022801"/>
    </source>
</evidence>
<dbReference type="GO" id="GO:0016787">
    <property type="term" value="F:hydrolase activity"/>
    <property type="evidence" value="ECO:0007669"/>
    <property type="project" value="UniProtKB-KW"/>
</dbReference>
<dbReference type="SMART" id="SM00014">
    <property type="entry name" value="acidPPc"/>
    <property type="match status" value="1"/>
</dbReference>
<evidence type="ECO:0000313" key="9">
    <source>
        <dbReference type="EMBL" id="AIQ11829.1"/>
    </source>
</evidence>
<dbReference type="KEGG" id="pdu:PDUR_07695"/>
<proteinExistence type="predicted"/>
<organism evidence="9 10">
    <name type="scientific">Paenibacillus durus</name>
    <name type="common">Paenibacillus azotofixans</name>
    <dbReference type="NCBI Taxonomy" id="44251"/>
    <lineage>
        <taxon>Bacteria</taxon>
        <taxon>Bacillati</taxon>
        <taxon>Bacillota</taxon>
        <taxon>Bacilli</taxon>
        <taxon>Bacillales</taxon>
        <taxon>Paenibacillaceae</taxon>
        <taxon>Paenibacillus</taxon>
    </lineage>
</organism>
<dbReference type="AlphaFoldDB" id="A0A089IS22"/>
<dbReference type="RefSeq" id="WP_042205710.1">
    <property type="nucleotide sequence ID" value="NZ_CP009288.1"/>
</dbReference>
<dbReference type="OrthoDB" id="9789113at2"/>
<dbReference type="EMBL" id="CP009288">
    <property type="protein sequence ID" value="AIQ11829.1"/>
    <property type="molecule type" value="Genomic_DNA"/>
</dbReference>
<evidence type="ECO:0000256" key="6">
    <source>
        <dbReference type="ARBA" id="ARBA00023136"/>
    </source>
</evidence>
<keyword evidence="6 7" id="KW-0472">Membrane</keyword>
<evidence type="ECO:0000256" key="5">
    <source>
        <dbReference type="ARBA" id="ARBA00022989"/>
    </source>
</evidence>
<dbReference type="SUPFAM" id="SSF48317">
    <property type="entry name" value="Acid phosphatase/Vanadium-dependent haloperoxidase"/>
    <property type="match status" value="1"/>
</dbReference>
<name>A0A089IS22_PAEDU</name>
<feature type="transmembrane region" description="Helical" evidence="7">
    <location>
        <begin position="156"/>
        <end position="174"/>
    </location>
</feature>
<comment type="subcellular location">
    <subcellularLocation>
        <location evidence="1">Cell membrane</location>
        <topology evidence="1">Multi-pass membrane protein</topology>
    </subcellularLocation>
</comment>